<keyword evidence="3" id="KW-1185">Reference proteome</keyword>
<evidence type="ECO:0000313" key="3">
    <source>
        <dbReference type="Proteomes" id="UP001205603"/>
    </source>
</evidence>
<evidence type="ECO:0000259" key="1">
    <source>
        <dbReference type="Pfam" id="PF07732"/>
    </source>
</evidence>
<dbReference type="Pfam" id="PF07732">
    <property type="entry name" value="Cu-oxidase_3"/>
    <property type="match status" value="1"/>
</dbReference>
<organism evidence="2 3">
    <name type="scientific">Coprobacter tertius</name>
    <dbReference type="NCBI Taxonomy" id="2944915"/>
    <lineage>
        <taxon>Bacteria</taxon>
        <taxon>Pseudomonadati</taxon>
        <taxon>Bacteroidota</taxon>
        <taxon>Bacteroidia</taxon>
        <taxon>Bacteroidales</taxon>
        <taxon>Barnesiellaceae</taxon>
        <taxon>Coprobacter</taxon>
    </lineage>
</organism>
<dbReference type="InterPro" id="IPR008972">
    <property type="entry name" value="Cupredoxin"/>
</dbReference>
<dbReference type="RefSeq" id="WP_255028300.1">
    <property type="nucleotide sequence ID" value="NZ_JANDHW010000016.1"/>
</dbReference>
<name>A0ABT1MJW6_9BACT</name>
<dbReference type="InterPro" id="IPR011707">
    <property type="entry name" value="Cu-oxidase-like_N"/>
</dbReference>
<dbReference type="Proteomes" id="UP001205603">
    <property type="component" value="Unassembled WGS sequence"/>
</dbReference>
<dbReference type="EMBL" id="JANDHW010000016">
    <property type="protein sequence ID" value="MCP9612920.1"/>
    <property type="molecule type" value="Genomic_DNA"/>
</dbReference>
<evidence type="ECO:0000313" key="2">
    <source>
        <dbReference type="EMBL" id="MCP9612920.1"/>
    </source>
</evidence>
<dbReference type="SUPFAM" id="SSF49503">
    <property type="entry name" value="Cupredoxins"/>
    <property type="match status" value="1"/>
</dbReference>
<sequence length="70" mass="7770">MLVNYTGKICKALAVNGRIPAPVLYFTKGDTALIRVHNLLDRMTSIHWHGLLFSVEQDGVPYLTTATVMP</sequence>
<comment type="caution">
    <text evidence="2">The sequence shown here is derived from an EMBL/GenBank/DDBJ whole genome shotgun (WGS) entry which is preliminary data.</text>
</comment>
<reference evidence="2 3" key="1">
    <citation type="submission" date="2022-07" db="EMBL/GenBank/DDBJ databases">
        <title>Fecal culturing of patients with breast cancer.</title>
        <authorList>
            <person name="Teng N.M.Y."/>
            <person name="Kiu R."/>
            <person name="Evans R."/>
            <person name="Baker D.J."/>
            <person name="Zenner C."/>
            <person name="Robinson S.D."/>
            <person name="Hall L.J."/>
        </authorList>
    </citation>
    <scope>NUCLEOTIDE SEQUENCE [LARGE SCALE GENOMIC DNA]</scope>
    <source>
        <strain evidence="2 3">LH1063</strain>
    </source>
</reference>
<accession>A0ABT1MJW6</accession>
<protein>
    <submittedName>
        <fullName evidence="2">Multicopper oxidase domain-containing protein</fullName>
    </submittedName>
</protein>
<proteinExistence type="predicted"/>
<gene>
    <name evidence="2" type="ORF">NMU02_12545</name>
</gene>
<dbReference type="Gene3D" id="2.60.40.420">
    <property type="entry name" value="Cupredoxins - blue copper proteins"/>
    <property type="match status" value="1"/>
</dbReference>
<feature type="domain" description="Plastocyanin-like" evidence="1">
    <location>
        <begin position="9"/>
        <end position="70"/>
    </location>
</feature>